<dbReference type="Gene3D" id="3.90.1150.10">
    <property type="entry name" value="Aspartate Aminotransferase, domain 1"/>
    <property type="match status" value="1"/>
</dbReference>
<evidence type="ECO:0000313" key="5">
    <source>
        <dbReference type="EMBL" id="NGO45624.1"/>
    </source>
</evidence>
<dbReference type="InterPro" id="IPR015422">
    <property type="entry name" value="PyrdxlP-dep_Trfase_small"/>
</dbReference>
<dbReference type="PANTHER" id="PTHR21152:SF40">
    <property type="entry name" value="ALANINE--GLYOXYLATE AMINOTRANSFERASE"/>
    <property type="match status" value="1"/>
</dbReference>
<dbReference type="GO" id="GO:0008483">
    <property type="term" value="F:transaminase activity"/>
    <property type="evidence" value="ECO:0007669"/>
    <property type="project" value="UniProtKB-KW"/>
</dbReference>
<keyword evidence="6" id="KW-1185">Reference proteome</keyword>
<evidence type="ECO:0000256" key="2">
    <source>
        <dbReference type="ARBA" id="ARBA00009236"/>
    </source>
</evidence>
<reference evidence="5 6" key="1">
    <citation type="submission" date="2020-02" db="EMBL/GenBank/DDBJ databases">
        <title>Whole-genome analyses of novel actinobacteria.</title>
        <authorList>
            <person name="Sahin N."/>
            <person name="Tokatli A."/>
        </authorList>
    </citation>
    <scope>NUCLEOTIDE SEQUENCE [LARGE SCALE GENOMIC DNA]</scope>
    <source>
        <strain evidence="5 6">YC419</strain>
    </source>
</reference>
<protein>
    <submittedName>
        <fullName evidence="5">Alanine--glyoxylate aminotransferase family protein</fullName>
    </submittedName>
</protein>
<comment type="caution">
    <text evidence="5">The sequence shown here is derived from an EMBL/GenBank/DDBJ whole genome shotgun (WGS) entry which is preliminary data.</text>
</comment>
<dbReference type="InterPro" id="IPR015421">
    <property type="entry name" value="PyrdxlP-dep_Trfase_major"/>
</dbReference>
<evidence type="ECO:0000313" key="6">
    <source>
        <dbReference type="Proteomes" id="UP001518140"/>
    </source>
</evidence>
<proteinExistence type="inferred from homology"/>
<dbReference type="PIRSF" id="PIRSF000524">
    <property type="entry name" value="SPT"/>
    <property type="match status" value="1"/>
</dbReference>
<sequence length="368" mass="38726">MRNYRVTGPVEVPQHTLAAMSTRMVSHRSAGFRELIGAITPRLGTLFGTEGAVLPLTCSGTGGIEAVAASLLRPGDRVLSVQLGYFGERFADIATHHGAQIDVLAAPWGQIVPTERITERLALGYDAVLLTHNETSTGVIAPLGEWARAIRAVSDCLILVDAVSSVAATEIGFDALGLDAVVTVTQKALACPPGLSLVAVSERALARAAEPGEGSYYLNLARAAEHARQGTTTYTPALSVLYALDTALAEIEKEGVETVWERHDRTALRCREALRAQGLTVVPDEANSSPTVTAVRLPAPADAERVREVLAAEHDVWVSSGRGPWKSEVLRIGHMGPVDPDDVDACALAIGVALRSAATPVGVARTGV</sequence>
<organism evidence="5 6">
    <name type="scientific">Streptomyces ureilyticus</name>
    <dbReference type="NCBI Taxonomy" id="1775131"/>
    <lineage>
        <taxon>Bacteria</taxon>
        <taxon>Bacillati</taxon>
        <taxon>Actinomycetota</taxon>
        <taxon>Actinomycetes</taxon>
        <taxon>Kitasatosporales</taxon>
        <taxon>Streptomycetaceae</taxon>
        <taxon>Streptomyces</taxon>
    </lineage>
</organism>
<dbReference type="Proteomes" id="UP001518140">
    <property type="component" value="Unassembled WGS sequence"/>
</dbReference>
<feature type="domain" description="Aminotransferase class V" evidence="4">
    <location>
        <begin position="18"/>
        <end position="322"/>
    </location>
</feature>
<dbReference type="PANTHER" id="PTHR21152">
    <property type="entry name" value="AMINOTRANSFERASE CLASS V"/>
    <property type="match status" value="1"/>
</dbReference>
<keyword evidence="5" id="KW-0032">Aminotransferase</keyword>
<dbReference type="EMBL" id="JAAKZX010000096">
    <property type="protein sequence ID" value="NGO45624.1"/>
    <property type="molecule type" value="Genomic_DNA"/>
</dbReference>
<comment type="similarity">
    <text evidence="2">Belongs to the class-V pyridoxal-phosphate-dependent aminotransferase family.</text>
</comment>
<keyword evidence="3" id="KW-0663">Pyridoxal phosphate</keyword>
<evidence type="ECO:0000256" key="1">
    <source>
        <dbReference type="ARBA" id="ARBA00001933"/>
    </source>
</evidence>
<evidence type="ECO:0000256" key="3">
    <source>
        <dbReference type="ARBA" id="ARBA00022898"/>
    </source>
</evidence>
<evidence type="ECO:0000259" key="4">
    <source>
        <dbReference type="Pfam" id="PF00266"/>
    </source>
</evidence>
<dbReference type="RefSeq" id="WP_165342177.1">
    <property type="nucleotide sequence ID" value="NZ_JAAKZX010000096.1"/>
</dbReference>
<dbReference type="SUPFAM" id="SSF53383">
    <property type="entry name" value="PLP-dependent transferases"/>
    <property type="match status" value="1"/>
</dbReference>
<dbReference type="Gene3D" id="3.40.640.10">
    <property type="entry name" value="Type I PLP-dependent aspartate aminotransferase-like (Major domain)"/>
    <property type="match status" value="1"/>
</dbReference>
<dbReference type="InterPro" id="IPR024169">
    <property type="entry name" value="SP_NH2Trfase/AEP_transaminase"/>
</dbReference>
<dbReference type="InterPro" id="IPR015424">
    <property type="entry name" value="PyrdxlP-dep_Trfase"/>
</dbReference>
<gene>
    <name evidence="5" type="ORF">G6048_26945</name>
</gene>
<comment type="cofactor">
    <cofactor evidence="1">
        <name>pyridoxal 5'-phosphate</name>
        <dbReference type="ChEBI" id="CHEBI:597326"/>
    </cofactor>
</comment>
<keyword evidence="5" id="KW-0808">Transferase</keyword>
<dbReference type="Pfam" id="PF00266">
    <property type="entry name" value="Aminotran_5"/>
    <property type="match status" value="1"/>
</dbReference>
<dbReference type="InterPro" id="IPR000192">
    <property type="entry name" value="Aminotrans_V_dom"/>
</dbReference>
<accession>A0ABX0DYN5</accession>
<name>A0ABX0DYN5_9ACTN</name>